<evidence type="ECO:0000313" key="3">
    <source>
        <dbReference type="Proteomes" id="UP000001798"/>
    </source>
</evidence>
<evidence type="ECO:0000313" key="2">
    <source>
        <dbReference type="EMBL" id="ATZ56895.1"/>
    </source>
</evidence>
<dbReference type="RefSeq" id="XP_024552811.1">
    <property type="nucleotide sequence ID" value="XM_024696997.1"/>
</dbReference>
<dbReference type="EMBL" id="CP009818">
    <property type="protein sequence ID" value="ATZ56895.1"/>
    <property type="molecule type" value="Genomic_DNA"/>
</dbReference>
<keyword evidence="3" id="KW-1185">Reference proteome</keyword>
<accession>A0A384K247</accession>
<feature type="compositionally biased region" description="Low complexity" evidence="1">
    <location>
        <begin position="73"/>
        <end position="82"/>
    </location>
</feature>
<feature type="compositionally biased region" description="Polar residues" evidence="1">
    <location>
        <begin position="1"/>
        <end position="15"/>
    </location>
</feature>
<dbReference type="AlphaFoldDB" id="A0A384K247"/>
<proteinExistence type="predicted"/>
<protein>
    <submittedName>
        <fullName evidence="2">Uncharacterized protein</fullName>
    </submittedName>
</protein>
<dbReference type="VEuPathDB" id="FungiDB:Bcin14g01040"/>
<dbReference type="OrthoDB" id="3555963at2759"/>
<dbReference type="Proteomes" id="UP000001798">
    <property type="component" value="Chromosome 14"/>
</dbReference>
<gene>
    <name evidence="2" type="ORF">BCIN_14g01040</name>
</gene>
<name>A0A384K247_BOTFB</name>
<evidence type="ECO:0000256" key="1">
    <source>
        <dbReference type="SAM" id="MobiDB-lite"/>
    </source>
</evidence>
<reference evidence="2 3" key="2">
    <citation type="journal article" date="2012" name="Eukaryot. Cell">
        <title>Genome update of Botrytis cinerea strains B05.10 and T4.</title>
        <authorList>
            <person name="Staats M."/>
            <person name="van Kan J.A."/>
        </authorList>
    </citation>
    <scope>NUCLEOTIDE SEQUENCE [LARGE SCALE GENOMIC DNA]</scope>
    <source>
        <strain evidence="2 3">B05.10</strain>
    </source>
</reference>
<feature type="compositionally biased region" description="Polar residues" evidence="1">
    <location>
        <begin position="47"/>
        <end position="58"/>
    </location>
</feature>
<sequence length="90" mass="9618">MPSLSTHQDENSSPAMKTHTSKFIEGPMHDSPSQPPPTQFLSKIGSARSSSESKNPDSQIVGAPPKHPSKCVPEALESSSPKPSEKLPQK</sequence>
<dbReference type="KEGG" id="bfu:BCIN_14g01040"/>
<feature type="region of interest" description="Disordered" evidence="1">
    <location>
        <begin position="1"/>
        <end position="90"/>
    </location>
</feature>
<dbReference type="GeneID" id="36394829"/>
<reference evidence="2 3" key="3">
    <citation type="journal article" date="2017" name="Mol. Plant Pathol.">
        <title>A gapless genome sequence of the fungus Botrytis cinerea.</title>
        <authorList>
            <person name="Van Kan J.A."/>
            <person name="Stassen J.H."/>
            <person name="Mosbach A."/>
            <person name="Van Der Lee T.A."/>
            <person name="Faino L."/>
            <person name="Farmer A.D."/>
            <person name="Papasotiriou D.G."/>
            <person name="Zhou S."/>
            <person name="Seidl M.F."/>
            <person name="Cottam E."/>
            <person name="Edel D."/>
            <person name="Hahn M."/>
            <person name="Schwartz D.C."/>
            <person name="Dietrich R.A."/>
            <person name="Widdison S."/>
            <person name="Scalliet G."/>
        </authorList>
    </citation>
    <scope>NUCLEOTIDE SEQUENCE [LARGE SCALE GENOMIC DNA]</scope>
    <source>
        <strain evidence="2 3">B05.10</strain>
    </source>
</reference>
<organism evidence="2 3">
    <name type="scientific">Botryotinia fuckeliana (strain B05.10)</name>
    <name type="common">Noble rot fungus</name>
    <name type="synonym">Botrytis cinerea</name>
    <dbReference type="NCBI Taxonomy" id="332648"/>
    <lineage>
        <taxon>Eukaryota</taxon>
        <taxon>Fungi</taxon>
        <taxon>Dikarya</taxon>
        <taxon>Ascomycota</taxon>
        <taxon>Pezizomycotina</taxon>
        <taxon>Leotiomycetes</taxon>
        <taxon>Helotiales</taxon>
        <taxon>Sclerotiniaceae</taxon>
        <taxon>Botrytis</taxon>
    </lineage>
</organism>
<reference evidence="2 3" key="1">
    <citation type="journal article" date="2011" name="PLoS Genet.">
        <title>Genomic analysis of the necrotrophic fungal pathogens Sclerotinia sclerotiorum and Botrytis cinerea.</title>
        <authorList>
            <person name="Amselem J."/>
            <person name="Cuomo C.A."/>
            <person name="van Kan J.A."/>
            <person name="Viaud M."/>
            <person name="Benito E.P."/>
            <person name="Couloux A."/>
            <person name="Coutinho P.M."/>
            <person name="de Vries R.P."/>
            <person name="Dyer P.S."/>
            <person name="Fillinger S."/>
            <person name="Fournier E."/>
            <person name="Gout L."/>
            <person name="Hahn M."/>
            <person name="Kohn L."/>
            <person name="Lapalu N."/>
            <person name="Plummer K.M."/>
            <person name="Pradier J.M."/>
            <person name="Quevillon E."/>
            <person name="Sharon A."/>
            <person name="Simon A."/>
            <person name="ten Have A."/>
            <person name="Tudzynski B."/>
            <person name="Tudzynski P."/>
            <person name="Wincker P."/>
            <person name="Andrew M."/>
            <person name="Anthouard V."/>
            <person name="Beever R.E."/>
            <person name="Beffa R."/>
            <person name="Benoit I."/>
            <person name="Bouzid O."/>
            <person name="Brault B."/>
            <person name="Chen Z."/>
            <person name="Choquer M."/>
            <person name="Collemare J."/>
            <person name="Cotton P."/>
            <person name="Danchin E.G."/>
            <person name="Da Silva C."/>
            <person name="Gautier A."/>
            <person name="Giraud C."/>
            <person name="Giraud T."/>
            <person name="Gonzalez C."/>
            <person name="Grossetete S."/>
            <person name="Guldener U."/>
            <person name="Henrissat B."/>
            <person name="Howlett B.J."/>
            <person name="Kodira C."/>
            <person name="Kretschmer M."/>
            <person name="Lappartient A."/>
            <person name="Leroch M."/>
            <person name="Levis C."/>
            <person name="Mauceli E."/>
            <person name="Neuveglise C."/>
            <person name="Oeser B."/>
            <person name="Pearson M."/>
            <person name="Poulain J."/>
            <person name="Poussereau N."/>
            <person name="Quesneville H."/>
            <person name="Rascle C."/>
            <person name="Schumacher J."/>
            <person name="Segurens B."/>
            <person name="Sexton A."/>
            <person name="Silva E."/>
            <person name="Sirven C."/>
            <person name="Soanes D.M."/>
            <person name="Talbot N.J."/>
            <person name="Templeton M."/>
            <person name="Yandava C."/>
            <person name="Yarden O."/>
            <person name="Zeng Q."/>
            <person name="Rollins J.A."/>
            <person name="Lebrun M.H."/>
            <person name="Dickman M."/>
        </authorList>
    </citation>
    <scope>NUCLEOTIDE SEQUENCE [LARGE SCALE GENOMIC DNA]</scope>
    <source>
        <strain evidence="2 3">B05.10</strain>
    </source>
</reference>